<dbReference type="InterPro" id="IPR037914">
    <property type="entry name" value="SpoVT-AbrB_sf"/>
</dbReference>
<gene>
    <name evidence="3" type="ORF">D7S86_05365</name>
</gene>
<reference evidence="3 4" key="1">
    <citation type="submission" date="2018-10" db="EMBL/GenBank/DDBJ databases">
        <title>Robbsia sp. DHC34, isolated from soil.</title>
        <authorList>
            <person name="Gao Z.-H."/>
            <person name="Qiu L.-H."/>
        </authorList>
    </citation>
    <scope>NUCLEOTIDE SEQUENCE [LARGE SCALE GENOMIC DNA]</scope>
    <source>
        <strain evidence="3 4">DHC34</strain>
    </source>
</reference>
<feature type="compositionally biased region" description="Acidic residues" evidence="1">
    <location>
        <begin position="103"/>
        <end position="114"/>
    </location>
</feature>
<organism evidence="3 4">
    <name type="scientific">Pararobbsia silviterrae</name>
    <dbReference type="NCBI Taxonomy" id="1792498"/>
    <lineage>
        <taxon>Bacteria</taxon>
        <taxon>Pseudomonadati</taxon>
        <taxon>Pseudomonadota</taxon>
        <taxon>Betaproteobacteria</taxon>
        <taxon>Burkholderiales</taxon>
        <taxon>Burkholderiaceae</taxon>
        <taxon>Pararobbsia</taxon>
    </lineage>
</organism>
<sequence>MPEVFMEKKGRIKLPKDMRKRLNLREGDRVLFYWSEDQARYVMIACNLDAATALEGREPIDTGCTFEETEALLKWHRGRKLTHAEMELVIGVIRAEADRPDDVDLSDDEAEVEGAADRTRGPS</sequence>
<evidence type="ECO:0000259" key="2">
    <source>
        <dbReference type="Pfam" id="PF04014"/>
    </source>
</evidence>
<dbReference type="Proteomes" id="UP000270342">
    <property type="component" value="Unassembled WGS sequence"/>
</dbReference>
<evidence type="ECO:0000313" key="4">
    <source>
        <dbReference type="Proteomes" id="UP000270342"/>
    </source>
</evidence>
<dbReference type="Gene3D" id="2.10.260.10">
    <property type="match status" value="1"/>
</dbReference>
<protein>
    <recommendedName>
        <fullName evidence="2">SpoVT-AbrB domain-containing protein</fullName>
    </recommendedName>
</protein>
<dbReference type="GO" id="GO:0003677">
    <property type="term" value="F:DNA binding"/>
    <property type="evidence" value="ECO:0007669"/>
    <property type="project" value="InterPro"/>
</dbReference>
<dbReference type="InterPro" id="IPR007159">
    <property type="entry name" value="SpoVT-AbrB_dom"/>
</dbReference>
<proteinExistence type="predicted"/>
<name>A0A494YBZ4_9BURK</name>
<feature type="region of interest" description="Disordered" evidence="1">
    <location>
        <begin position="101"/>
        <end position="123"/>
    </location>
</feature>
<dbReference type="EMBL" id="RBZU01000001">
    <property type="protein sequence ID" value="RKP59310.1"/>
    <property type="molecule type" value="Genomic_DNA"/>
</dbReference>
<keyword evidence="4" id="KW-1185">Reference proteome</keyword>
<evidence type="ECO:0000313" key="3">
    <source>
        <dbReference type="EMBL" id="RKP59310.1"/>
    </source>
</evidence>
<accession>A0A494YBZ4</accession>
<feature type="domain" description="SpoVT-AbrB" evidence="2">
    <location>
        <begin position="8"/>
        <end position="37"/>
    </location>
</feature>
<dbReference type="AlphaFoldDB" id="A0A494YBZ4"/>
<comment type="caution">
    <text evidence="3">The sequence shown here is derived from an EMBL/GenBank/DDBJ whole genome shotgun (WGS) entry which is preliminary data.</text>
</comment>
<dbReference type="Pfam" id="PF04014">
    <property type="entry name" value="MazE_antitoxin"/>
    <property type="match status" value="1"/>
</dbReference>
<evidence type="ECO:0000256" key="1">
    <source>
        <dbReference type="SAM" id="MobiDB-lite"/>
    </source>
</evidence>
<dbReference type="SUPFAM" id="SSF89447">
    <property type="entry name" value="AbrB/MazE/MraZ-like"/>
    <property type="match status" value="1"/>
</dbReference>
<dbReference type="NCBIfam" id="TIGR01439">
    <property type="entry name" value="lp_hng_hel_AbrB"/>
    <property type="match status" value="1"/>
</dbReference>